<dbReference type="Pfam" id="PF03572">
    <property type="entry name" value="Peptidase_S41"/>
    <property type="match status" value="1"/>
</dbReference>
<dbReference type="SUPFAM" id="SSF50156">
    <property type="entry name" value="PDZ domain-like"/>
    <property type="match status" value="1"/>
</dbReference>
<evidence type="ECO:0000256" key="1">
    <source>
        <dbReference type="ARBA" id="ARBA00009179"/>
    </source>
</evidence>
<dbReference type="InterPro" id="IPR001478">
    <property type="entry name" value="PDZ"/>
</dbReference>
<dbReference type="Proteomes" id="UP000019151">
    <property type="component" value="Plasmid 2"/>
</dbReference>
<dbReference type="GO" id="GO:0007165">
    <property type="term" value="P:signal transduction"/>
    <property type="evidence" value="ECO:0007669"/>
    <property type="project" value="TreeGrafter"/>
</dbReference>
<dbReference type="GO" id="GO:0006508">
    <property type="term" value="P:proteolysis"/>
    <property type="evidence" value="ECO:0007669"/>
    <property type="project" value="UniProtKB-KW"/>
</dbReference>
<dbReference type="InterPro" id="IPR029045">
    <property type="entry name" value="ClpP/crotonase-like_dom_sf"/>
</dbReference>
<evidence type="ECO:0000313" key="8">
    <source>
        <dbReference type="Proteomes" id="UP000019151"/>
    </source>
</evidence>
<dbReference type="InterPro" id="IPR004447">
    <property type="entry name" value="Peptidase_S41A"/>
</dbReference>
<dbReference type="CDD" id="cd07560">
    <property type="entry name" value="Peptidase_S41_CPP"/>
    <property type="match status" value="1"/>
</dbReference>
<dbReference type="SUPFAM" id="SSF52096">
    <property type="entry name" value="ClpP/crotonase"/>
    <property type="match status" value="1"/>
</dbReference>
<dbReference type="SMART" id="SM00228">
    <property type="entry name" value="PDZ"/>
    <property type="match status" value="1"/>
</dbReference>
<keyword evidence="2 5" id="KW-0645">Protease</keyword>
<evidence type="ECO:0000259" key="6">
    <source>
        <dbReference type="PROSITE" id="PS50106"/>
    </source>
</evidence>
<dbReference type="EMBL" id="CP007130">
    <property type="protein sequence ID" value="AHG93860.1"/>
    <property type="molecule type" value="Genomic_DNA"/>
</dbReference>
<dbReference type="InParanoid" id="W0RU68"/>
<keyword evidence="4 5" id="KW-0720">Serine protease</keyword>
<dbReference type="GO" id="GO:0004175">
    <property type="term" value="F:endopeptidase activity"/>
    <property type="evidence" value="ECO:0007669"/>
    <property type="project" value="TreeGrafter"/>
</dbReference>
<dbReference type="Pfam" id="PF17820">
    <property type="entry name" value="PDZ_6"/>
    <property type="match status" value="1"/>
</dbReference>
<dbReference type="InterPro" id="IPR036034">
    <property type="entry name" value="PDZ_sf"/>
</dbReference>
<dbReference type="KEGG" id="gba:J421_6325"/>
<dbReference type="OrthoDB" id="9812068at2"/>
<dbReference type="Gene3D" id="3.30.750.44">
    <property type="match status" value="1"/>
</dbReference>
<dbReference type="eggNOG" id="COG0793">
    <property type="taxonomic scope" value="Bacteria"/>
</dbReference>
<keyword evidence="8" id="KW-1185">Reference proteome</keyword>
<gene>
    <name evidence="7" type="ORF">J421_6325</name>
</gene>
<dbReference type="GO" id="GO:0030288">
    <property type="term" value="C:outer membrane-bounded periplasmic space"/>
    <property type="evidence" value="ECO:0007669"/>
    <property type="project" value="TreeGrafter"/>
</dbReference>
<dbReference type="Gene3D" id="3.90.226.10">
    <property type="entry name" value="2-enoyl-CoA Hydratase, Chain A, domain 1"/>
    <property type="match status" value="1"/>
</dbReference>
<dbReference type="InterPro" id="IPR005151">
    <property type="entry name" value="Tail-specific_protease"/>
</dbReference>
<evidence type="ECO:0000256" key="3">
    <source>
        <dbReference type="ARBA" id="ARBA00022801"/>
    </source>
</evidence>
<protein>
    <submittedName>
        <fullName evidence="7">Carboxyl-terminal protease</fullName>
    </submittedName>
</protein>
<feature type="domain" description="PDZ" evidence="6">
    <location>
        <begin position="80"/>
        <end position="162"/>
    </location>
</feature>
<organism evidence="7 8">
    <name type="scientific">Gemmatirosa kalamazoonensis</name>
    <dbReference type="NCBI Taxonomy" id="861299"/>
    <lineage>
        <taxon>Bacteria</taxon>
        <taxon>Pseudomonadati</taxon>
        <taxon>Gemmatimonadota</taxon>
        <taxon>Gemmatimonadia</taxon>
        <taxon>Gemmatimonadales</taxon>
        <taxon>Gemmatimonadaceae</taxon>
        <taxon>Gemmatirosa</taxon>
    </lineage>
</organism>
<sequence>MRLSSLARRASIGLALCALVVGAGAALPRRSPEELLGQVMTLVRDRYAASEVTDVYAAAARGLVRELGDPYSQLLSPKELEDFSRSTLGRYAGVGMEVVPVDSAFYVGEVFPGGASEAAGFRRGDRVTRVDGRAVDGMPLDSVVGRLRGAPNSTVDVETRRGAAGPAMATLRRGTVHVPAVPFVVAQRGIVYVPLPGVSGSAGAEVQNAISRAASSGAKGIVLDLRGNGGGAVDQAVRVVSGLLPPQKPVLEIRERTGSIVLRTEPGPQVNLPLVVLQDGGTASAAEIIGGALQDHDRALIVGTRSFGKGLAQSVFPLDGGWALKLTTARWFTPAGRSIHRDRTAADSARHVALVGDVPAGQVTEARAFRTAGGGRCAATAASRPTSWCPTTR</sequence>
<dbReference type="PROSITE" id="PS50106">
    <property type="entry name" value="PDZ"/>
    <property type="match status" value="1"/>
</dbReference>
<dbReference type="Gene3D" id="2.30.42.10">
    <property type="match status" value="1"/>
</dbReference>
<dbReference type="SMART" id="SM00245">
    <property type="entry name" value="TSPc"/>
    <property type="match status" value="1"/>
</dbReference>
<dbReference type="GO" id="GO:0008236">
    <property type="term" value="F:serine-type peptidase activity"/>
    <property type="evidence" value="ECO:0007669"/>
    <property type="project" value="UniProtKB-KW"/>
</dbReference>
<comment type="similarity">
    <text evidence="1 5">Belongs to the peptidase S41A family.</text>
</comment>
<evidence type="ECO:0000256" key="5">
    <source>
        <dbReference type="RuleBase" id="RU004404"/>
    </source>
</evidence>
<reference evidence="7 8" key="1">
    <citation type="journal article" date="2014" name="Genome Announc.">
        <title>Genome Sequence and Methylome of Soil Bacterium Gemmatirosa kalamazoonensis KBS708T, a Member of the Rarely Cultivated Gemmatimonadetes Phylum.</title>
        <authorList>
            <person name="Debruyn J.M."/>
            <person name="Radosevich M."/>
            <person name="Wommack K.E."/>
            <person name="Polson S.W."/>
            <person name="Hauser L.J."/>
            <person name="Fawaz M.N."/>
            <person name="Korlach J."/>
            <person name="Tsai Y.C."/>
        </authorList>
    </citation>
    <scope>NUCLEOTIDE SEQUENCE [LARGE SCALE GENOMIC DNA]</scope>
    <source>
        <strain evidence="7 8">KBS708</strain>
        <plasmid evidence="8">Plasmid 2</plasmid>
    </source>
</reference>
<keyword evidence="3 5" id="KW-0378">Hydrolase</keyword>
<dbReference type="PANTHER" id="PTHR32060:SF30">
    <property type="entry name" value="CARBOXY-TERMINAL PROCESSING PROTEASE CTPA"/>
    <property type="match status" value="1"/>
</dbReference>
<proteinExistence type="inferred from homology"/>
<accession>W0RU68</accession>
<evidence type="ECO:0000256" key="4">
    <source>
        <dbReference type="ARBA" id="ARBA00022825"/>
    </source>
</evidence>
<evidence type="ECO:0000256" key="2">
    <source>
        <dbReference type="ARBA" id="ARBA00022670"/>
    </source>
</evidence>
<dbReference type="NCBIfam" id="TIGR00225">
    <property type="entry name" value="prc"/>
    <property type="match status" value="1"/>
</dbReference>
<dbReference type="InterPro" id="IPR041489">
    <property type="entry name" value="PDZ_6"/>
</dbReference>
<keyword evidence="7" id="KW-0614">Plasmid</keyword>
<dbReference type="AlphaFoldDB" id="W0RU68"/>
<dbReference type="HOGENOM" id="CLU_017295_3_2_0"/>
<dbReference type="RefSeq" id="WP_025415150.1">
    <property type="nucleotide sequence ID" value="NZ_CP007130.1"/>
</dbReference>
<dbReference type="PANTHER" id="PTHR32060">
    <property type="entry name" value="TAIL-SPECIFIC PROTEASE"/>
    <property type="match status" value="1"/>
</dbReference>
<geneLocation type="plasmid" evidence="7 8">
    <name>2</name>
</geneLocation>
<name>W0RU68_9BACT</name>
<evidence type="ECO:0000313" key="7">
    <source>
        <dbReference type="EMBL" id="AHG93860.1"/>
    </source>
</evidence>